<evidence type="ECO:0000259" key="1">
    <source>
        <dbReference type="PROSITE" id="PS50943"/>
    </source>
</evidence>
<dbReference type="Pfam" id="PF01381">
    <property type="entry name" value="HTH_3"/>
    <property type="match status" value="1"/>
</dbReference>
<protein>
    <submittedName>
        <fullName evidence="2">Helix-turn-helix domain-containing protein</fullName>
    </submittedName>
</protein>
<dbReference type="CDD" id="cd00093">
    <property type="entry name" value="HTH_XRE"/>
    <property type="match status" value="1"/>
</dbReference>
<feature type="domain" description="HTH cro/C1-type" evidence="1">
    <location>
        <begin position="34"/>
        <end position="87"/>
    </location>
</feature>
<evidence type="ECO:0000313" key="3">
    <source>
        <dbReference type="Proteomes" id="UP001165395"/>
    </source>
</evidence>
<proteinExistence type="predicted"/>
<accession>A0ABS8DAA8</accession>
<dbReference type="SMART" id="SM00530">
    <property type="entry name" value="HTH_XRE"/>
    <property type="match status" value="1"/>
</dbReference>
<dbReference type="EMBL" id="JAJBZT010000012">
    <property type="protein sequence ID" value="MCB6185151.1"/>
    <property type="molecule type" value="Genomic_DNA"/>
</dbReference>
<reference evidence="2" key="1">
    <citation type="submission" date="2021-10" db="EMBL/GenBank/DDBJ databases">
        <title>The complete genome sequence of Leeia sp. TBRC 13508.</title>
        <authorList>
            <person name="Charoenyingcharoen P."/>
            <person name="Yukphan P."/>
        </authorList>
    </citation>
    <scope>NUCLEOTIDE SEQUENCE</scope>
    <source>
        <strain evidence="2">TBRC 13508</strain>
    </source>
</reference>
<dbReference type="RefSeq" id="WP_227181981.1">
    <property type="nucleotide sequence ID" value="NZ_JAJBZT010000012.1"/>
</dbReference>
<dbReference type="InterPro" id="IPR010982">
    <property type="entry name" value="Lambda_DNA-bd_dom_sf"/>
</dbReference>
<dbReference type="Gene3D" id="1.10.260.40">
    <property type="entry name" value="lambda repressor-like DNA-binding domains"/>
    <property type="match status" value="1"/>
</dbReference>
<dbReference type="SUPFAM" id="SSF47413">
    <property type="entry name" value="lambda repressor-like DNA-binding domains"/>
    <property type="match status" value="1"/>
</dbReference>
<dbReference type="PROSITE" id="PS50943">
    <property type="entry name" value="HTH_CROC1"/>
    <property type="match status" value="1"/>
</dbReference>
<name>A0ABS8DAA8_9NEIS</name>
<comment type="caution">
    <text evidence="2">The sequence shown here is derived from an EMBL/GenBank/DDBJ whole genome shotgun (WGS) entry which is preliminary data.</text>
</comment>
<dbReference type="InterPro" id="IPR001387">
    <property type="entry name" value="Cro/C1-type_HTH"/>
</dbReference>
<sequence length="147" mass="16081">MRSAKKTPEELQALRRSLPDRLLKEQPDISVAAKMIREALGLSQEEFARLIQISKGALAKLEQGAGNPTLETLEAIAKPFNLRIALLPQTASSTQSVDIEAIIGLLKQAYPASQVPATIGPMSIQHRIKTKQKAPITMSFKKKPITD</sequence>
<keyword evidence="3" id="KW-1185">Reference proteome</keyword>
<organism evidence="2 3">
    <name type="scientific">Leeia speluncae</name>
    <dbReference type="NCBI Taxonomy" id="2884804"/>
    <lineage>
        <taxon>Bacteria</taxon>
        <taxon>Pseudomonadati</taxon>
        <taxon>Pseudomonadota</taxon>
        <taxon>Betaproteobacteria</taxon>
        <taxon>Neisseriales</taxon>
        <taxon>Leeiaceae</taxon>
        <taxon>Leeia</taxon>
    </lineage>
</organism>
<gene>
    <name evidence="2" type="ORF">LIN78_16505</name>
</gene>
<evidence type="ECO:0000313" key="2">
    <source>
        <dbReference type="EMBL" id="MCB6185151.1"/>
    </source>
</evidence>
<dbReference type="Proteomes" id="UP001165395">
    <property type="component" value="Unassembled WGS sequence"/>
</dbReference>